<proteinExistence type="predicted"/>
<protein>
    <submittedName>
        <fullName evidence="1">Uncharacterized protein</fullName>
    </submittedName>
</protein>
<name>G4QNB9_GLANF</name>
<organism evidence="1 2">
    <name type="scientific">Glaciecola nitratireducens (strain JCM 12485 / KCTC 12276 / FR1064)</name>
    <dbReference type="NCBI Taxonomy" id="1085623"/>
    <lineage>
        <taxon>Bacteria</taxon>
        <taxon>Pseudomonadati</taxon>
        <taxon>Pseudomonadota</taxon>
        <taxon>Gammaproteobacteria</taxon>
        <taxon>Alteromonadales</taxon>
        <taxon>Alteromonadaceae</taxon>
        <taxon>Brumicola</taxon>
    </lineage>
</organism>
<keyword evidence="2" id="KW-1185">Reference proteome</keyword>
<dbReference type="EMBL" id="CP003060">
    <property type="protein sequence ID" value="AEP31538.1"/>
    <property type="molecule type" value="Genomic_DNA"/>
</dbReference>
<dbReference type="KEGG" id="gni:GNIT_3444"/>
<gene>
    <name evidence="1" type="ordered locus">GNIT_3444</name>
</gene>
<dbReference type="HOGENOM" id="CLU_3270693_0_0_6"/>
<dbReference type="Proteomes" id="UP000009282">
    <property type="component" value="Chromosome"/>
</dbReference>
<evidence type="ECO:0000313" key="1">
    <source>
        <dbReference type="EMBL" id="AEP31538.1"/>
    </source>
</evidence>
<accession>G4QNB9</accession>
<evidence type="ECO:0000313" key="2">
    <source>
        <dbReference type="Proteomes" id="UP000009282"/>
    </source>
</evidence>
<reference evidence="1 2" key="1">
    <citation type="journal article" date="2011" name="J. Bacteriol.">
        <title>Complete genome sequence of seawater bacterium Glaciecola nitratireducens FR1064T.</title>
        <authorList>
            <person name="Bian F."/>
            <person name="Qin Q.L."/>
            <person name="Xie B.B."/>
            <person name="Shu Y.L."/>
            <person name="Zhang X.Y."/>
            <person name="Yu Y."/>
            <person name="Chen B."/>
            <person name="Chen X.L."/>
            <person name="Zhou B.C."/>
            <person name="Zhang Y.Z."/>
        </authorList>
    </citation>
    <scope>NUCLEOTIDE SEQUENCE [LARGE SCALE GENOMIC DNA]</scope>
    <source>
        <strain evidence="2">JCM 12485 / KCTC 12276 / FR1064</strain>
    </source>
</reference>
<sequence length="41" mass="4901">MLHLWLQDVSCQFRCDLTEVLFICIHADLYNIEKAIEISYL</sequence>
<dbReference type="AlphaFoldDB" id="G4QNB9"/>